<proteinExistence type="predicted"/>
<gene>
    <name evidence="1" type="ORF">UFOVP367_35</name>
</gene>
<evidence type="ECO:0000313" key="1">
    <source>
        <dbReference type="EMBL" id="CAB5222722.1"/>
    </source>
</evidence>
<accession>A0A6J7X157</accession>
<sequence length="221" mass="26101">MHYYQYNIADYRKDTTHLTLLEHGCYRQLLDQYYLDETPLPADEDKLFRLFNARTEDEKQAMRNVLMDFWTKTEAGYVQGRSDREIQTYKERLEIASKAGRKSADLRANSNGRSTGVEIKSTGVQLTTNHKPLTNNLITNNQYISKDFDIFWDAYPKKKKKEDARKAWNTIRPNIEDVLKALEWQKQSPEWFKQGGQFIPYPASWIRSHSWEDEKSVSVTF</sequence>
<reference evidence="1" key="1">
    <citation type="submission" date="2020-05" db="EMBL/GenBank/DDBJ databases">
        <authorList>
            <person name="Chiriac C."/>
            <person name="Salcher M."/>
            <person name="Ghai R."/>
            <person name="Kavagutti S V."/>
        </authorList>
    </citation>
    <scope>NUCLEOTIDE SEQUENCE</scope>
</reference>
<dbReference type="Pfam" id="PF07120">
    <property type="entry name" value="DUF1376"/>
    <property type="match status" value="1"/>
</dbReference>
<dbReference type="InterPro" id="IPR010781">
    <property type="entry name" value="DUF1376"/>
</dbReference>
<organism evidence="1">
    <name type="scientific">uncultured Caudovirales phage</name>
    <dbReference type="NCBI Taxonomy" id="2100421"/>
    <lineage>
        <taxon>Viruses</taxon>
        <taxon>Duplodnaviria</taxon>
        <taxon>Heunggongvirae</taxon>
        <taxon>Uroviricota</taxon>
        <taxon>Caudoviricetes</taxon>
        <taxon>Peduoviridae</taxon>
        <taxon>Maltschvirus</taxon>
        <taxon>Maltschvirus maltsch</taxon>
    </lineage>
</organism>
<name>A0A6J7X157_9CAUD</name>
<protein>
    <submittedName>
        <fullName evidence="1">Uncharacterized protein</fullName>
    </submittedName>
</protein>
<dbReference type="EMBL" id="LR798310">
    <property type="protein sequence ID" value="CAB5222722.1"/>
    <property type="molecule type" value="Genomic_DNA"/>
</dbReference>